<feature type="domain" description="DUF7495" evidence="2">
    <location>
        <begin position="375"/>
        <end position="476"/>
    </location>
</feature>
<dbReference type="EMBL" id="JALLPJ020001369">
    <property type="protein sequence ID" value="KAL3767345.1"/>
    <property type="molecule type" value="Genomic_DNA"/>
</dbReference>
<evidence type="ECO:0000313" key="3">
    <source>
        <dbReference type="EMBL" id="KAL3767345.1"/>
    </source>
</evidence>
<dbReference type="InterPro" id="IPR055918">
    <property type="entry name" value="DUF7495"/>
</dbReference>
<feature type="domain" description="DUF7495" evidence="2">
    <location>
        <begin position="896"/>
        <end position="1010"/>
    </location>
</feature>
<feature type="compositionally biased region" description="Low complexity" evidence="1">
    <location>
        <begin position="216"/>
        <end position="230"/>
    </location>
</feature>
<name>A0ABD3MTR0_9STRA</name>
<dbReference type="Pfam" id="PF24325">
    <property type="entry name" value="DUF7495"/>
    <property type="match status" value="5"/>
</dbReference>
<dbReference type="AlphaFoldDB" id="A0ABD3MTR0"/>
<dbReference type="Proteomes" id="UP001530400">
    <property type="component" value="Unassembled WGS sequence"/>
</dbReference>
<protein>
    <recommendedName>
        <fullName evidence="2">DUF7495 domain-containing protein</fullName>
    </recommendedName>
</protein>
<proteinExistence type="predicted"/>
<feature type="region of interest" description="Disordered" evidence="1">
    <location>
        <begin position="1"/>
        <end position="49"/>
    </location>
</feature>
<feature type="region of interest" description="Disordered" evidence="1">
    <location>
        <begin position="657"/>
        <end position="680"/>
    </location>
</feature>
<feature type="compositionally biased region" description="Polar residues" evidence="1">
    <location>
        <begin position="662"/>
        <end position="680"/>
    </location>
</feature>
<feature type="compositionally biased region" description="Polar residues" evidence="1">
    <location>
        <begin position="847"/>
        <end position="866"/>
    </location>
</feature>
<evidence type="ECO:0000256" key="1">
    <source>
        <dbReference type="SAM" id="MobiDB-lite"/>
    </source>
</evidence>
<evidence type="ECO:0000313" key="4">
    <source>
        <dbReference type="Proteomes" id="UP001530400"/>
    </source>
</evidence>
<feature type="compositionally biased region" description="Polar residues" evidence="1">
    <location>
        <begin position="1"/>
        <end position="12"/>
    </location>
</feature>
<reference evidence="3 4" key="1">
    <citation type="submission" date="2024-10" db="EMBL/GenBank/DDBJ databases">
        <title>Updated reference genomes for cyclostephanoid diatoms.</title>
        <authorList>
            <person name="Roberts W.R."/>
            <person name="Alverson A.J."/>
        </authorList>
    </citation>
    <scope>NUCLEOTIDE SEQUENCE [LARGE SCALE GENOMIC DNA]</scope>
    <source>
        <strain evidence="3 4">AJA010-31</strain>
    </source>
</reference>
<comment type="caution">
    <text evidence="3">The sequence shown here is derived from an EMBL/GenBank/DDBJ whole genome shotgun (WGS) entry which is preliminary data.</text>
</comment>
<feature type="compositionally biased region" description="Low complexity" evidence="1">
    <location>
        <begin position="24"/>
        <end position="39"/>
    </location>
</feature>
<feature type="region of interest" description="Disordered" evidence="1">
    <location>
        <begin position="826"/>
        <end position="866"/>
    </location>
</feature>
<accession>A0ABD3MTR0</accession>
<sequence length="1173" mass="129171">MSTNQTPDSRTPNGVSDLLDDGSDSNASVATPEPTIPAAAAPPTPSTPVYTDGMFTKVEKSAHEQEEGYSSLVQTSIQAVSQIVDNIVQQKKAGNADVNTLASREIDKYFDKEDNEGKSLISNAQELDTIHGEGEVPKEGEKAPYQDPKYGEQPPMSLPSSPTPYEEPPQTLKVSEGQLMTSRRRREKKARPTEEETGPPPNPFKEAMKRYEPNNTQTKSKSTTYSTQTKKSAESAFSFTNLPKPGAAGGYRDDPDYDNVAMELGMTPESHPEFFRKKKYKLPVRILYNKYCQYCMIISGFVMLSLSVAALVTRGFEEVKKHNSQVHSKESTVASTNNGQKEKLDWWLDEGGNGMSKEQFEALTYALEDSYLPIWFDRKSGWKGQTYQEAVQFCANHDDFMPCPYDVYCPGKTGKLIEGTLDNGISWAPFRDETDGWVQVGAGAKECEVFLGGEENAQFKNYEFDEEMTKHVMCCLKAPLGNDVNSMPIPSAEDAAENFSPNLDLPDPPVSDTNNSLLDSDDVDKWYLEQINQKYDPRWYDRQSKWNGHTYQDALSFCYSMNKKVPCPYSIYCPKGPTGNLIFDVHFEEVEAWAATGDRSNQYVMVGSTDECNRVTTSKPAGYGRSNVNDDIMSHLMCCNDVMVEVSEDLGVAPTVPPLAHQSISNSDSGNTQQSGSSHTLTELEHNVKSKYIPFWFGFKDGWTGGSYQNALDFCASVDSGQGGSFHLCPLMAYCPNGPQFDKPLFLQKEAYEGEQWAPTSFAPNAWIQIGQISKDDPKTCTMYKENYHKEPDWGLDGSEPGLKQHILCCKGGSHGYDYTDDDQTAVAQSSDKNEAAALTDNELEESMSSNQSAQGSIQGMPQNIYGTAHNGAGNSYPHGGTSTHEEAIVVHLNPVWYDHSQGWTGGSHSDAEEFCTLQGGDQPLTLCPYDAYCPQGPTNAAFGGSEMEFSAQEQYAPFSGDNTHWVLIGRFNNAMSTTCLDYNQLFGETPSWGADDSRKELKQHILCCMTSDAIQSASVVGIQANPSLSISATTTTAPVELTNIEVTQGTWFGVSDGWEGGSRIDAIKFCYNKGEDADGIPLMLCPYEAYCPNGPSQSISSGNTYIGINESSEQWAPTLSKPNHWVLVGSRGDNDATTCLDTWQLDGDDDPSWGKDSSNADHKHHAMCCSLN</sequence>
<feature type="compositionally biased region" description="Basic and acidic residues" evidence="1">
    <location>
        <begin position="128"/>
        <end position="144"/>
    </location>
</feature>
<gene>
    <name evidence="3" type="ORF">ACHAWO_007288</name>
</gene>
<feature type="region of interest" description="Disordered" evidence="1">
    <location>
        <begin position="113"/>
        <end position="253"/>
    </location>
</feature>
<organism evidence="3 4">
    <name type="scientific">Cyclotella atomus</name>
    <dbReference type="NCBI Taxonomy" id="382360"/>
    <lineage>
        <taxon>Eukaryota</taxon>
        <taxon>Sar</taxon>
        <taxon>Stramenopiles</taxon>
        <taxon>Ochrophyta</taxon>
        <taxon>Bacillariophyta</taxon>
        <taxon>Coscinodiscophyceae</taxon>
        <taxon>Thalassiosirophycidae</taxon>
        <taxon>Stephanodiscales</taxon>
        <taxon>Stephanodiscaceae</taxon>
        <taxon>Cyclotella</taxon>
    </lineage>
</organism>
<feature type="domain" description="DUF7495" evidence="2">
    <location>
        <begin position="1052"/>
        <end position="1171"/>
    </location>
</feature>
<evidence type="ECO:0000259" key="2">
    <source>
        <dbReference type="Pfam" id="PF24325"/>
    </source>
</evidence>
<feature type="domain" description="DUF7495" evidence="2">
    <location>
        <begin position="539"/>
        <end position="640"/>
    </location>
</feature>
<keyword evidence="4" id="KW-1185">Reference proteome</keyword>
<feature type="domain" description="DUF7495" evidence="2">
    <location>
        <begin position="696"/>
        <end position="811"/>
    </location>
</feature>